<dbReference type="EMBL" id="MN072625">
    <property type="protein sequence ID" value="QEJ79524.1"/>
    <property type="molecule type" value="Genomic_DNA"/>
</dbReference>
<evidence type="ECO:0000313" key="3">
    <source>
        <dbReference type="EMBL" id="QEJ79524.1"/>
    </source>
</evidence>
<reference evidence="4 5" key="1">
    <citation type="journal article" date="2019" name="Transbound. Emerg. Dis.">
        <title>Extended sequencing of vaccine and wild-type capripoxvirus isolates provides insights into genes modulating virulence and host range.</title>
        <authorList>
            <person name="Biswas S."/>
            <person name="Noyce R.S."/>
            <person name="Babiuk L.A."/>
            <person name="Lung O."/>
            <person name="Bulach D.M."/>
            <person name="Bowden T.R."/>
            <person name="Boyle D.B."/>
            <person name="Babiuk S."/>
            <person name="Evans D.H."/>
        </authorList>
    </citation>
    <scope>NUCLEOTIDE SEQUENCE [LARGE SCALE GENOMIC DNA]</scope>
    <source>
        <strain evidence="2">Oman</strain>
        <strain evidence="3">Yemen</strain>
    </source>
</reference>
<accession>A0A5C0PSJ3</accession>
<organism evidence="2 5">
    <name type="scientific">Goatpox virus</name>
    <dbReference type="NCBI Taxonomy" id="186805"/>
    <lineage>
        <taxon>Viruses</taxon>
        <taxon>Varidnaviria</taxon>
        <taxon>Bamfordvirae</taxon>
        <taxon>Nucleocytoviricota</taxon>
        <taxon>Pokkesviricetes</taxon>
        <taxon>Chitovirales</taxon>
        <taxon>Poxviridae</taxon>
        <taxon>Chordopoxvirinae</taxon>
        <taxon>Capripoxvirus</taxon>
        <taxon>Capripoxvirus goatpox</taxon>
    </lineage>
</organism>
<evidence type="ECO:0000313" key="4">
    <source>
        <dbReference type="Proteomes" id="UP000324474"/>
    </source>
</evidence>
<dbReference type="InterPro" id="IPR004966">
    <property type="entry name" value="Pox_Ag35"/>
</dbReference>
<gene>
    <name evidence="2" type="ORF">GPX-Oman_076</name>
    <name evidence="3" type="ORF">GPX-Yemen_076</name>
</gene>
<feature type="compositionally biased region" description="Low complexity" evidence="1">
    <location>
        <begin position="111"/>
        <end position="124"/>
    </location>
</feature>
<feature type="compositionally biased region" description="Basic residues" evidence="1">
    <location>
        <begin position="53"/>
        <end position="74"/>
    </location>
</feature>
<proteinExistence type="predicted"/>
<dbReference type="Proteomes" id="UP000324474">
    <property type="component" value="Segment"/>
</dbReference>
<feature type="region of interest" description="Disordered" evidence="1">
    <location>
        <begin position="41"/>
        <end position="156"/>
    </location>
</feature>
<sequence length="230" mass="25932">MSWSINLGNNGDNFKTLEEIRAHVRSTTENMDKVTDEIFPSDVKIPTTSSSSKQKKPVVRKKAVTATKKSKKIKEKTPIEDHDDENDNDDENNDDENNDDDNDNDNDDINNIEVNDKNNNTNNSDDTEENENNDKKEDNKKSKKSTNYNNQNEDGVIDNSDLKIATESIIKGLKILNNKVSSVSTVLEDVQAASINRQYSSLIKNIDLLKSLAECGKSQVIRKKVKNTKK</sequence>
<evidence type="ECO:0000313" key="5">
    <source>
        <dbReference type="Proteomes" id="UP000324501"/>
    </source>
</evidence>
<evidence type="ECO:0000256" key="1">
    <source>
        <dbReference type="SAM" id="MobiDB-lite"/>
    </source>
</evidence>
<feature type="compositionally biased region" description="Acidic residues" evidence="1">
    <location>
        <begin position="81"/>
        <end position="110"/>
    </location>
</feature>
<name>A0A5C0PSJ3_9POXV</name>
<dbReference type="EMBL" id="MN072623">
    <property type="protein sequence ID" value="QEJ79224.1"/>
    <property type="molecule type" value="Genomic_DNA"/>
</dbReference>
<dbReference type="GO" id="GO:0019031">
    <property type="term" value="C:viral envelope"/>
    <property type="evidence" value="ECO:0007669"/>
    <property type="project" value="InterPro"/>
</dbReference>
<dbReference type="Proteomes" id="UP000324501">
    <property type="component" value="Segment"/>
</dbReference>
<dbReference type="Pfam" id="PF03286">
    <property type="entry name" value="Pox_Ag35"/>
    <property type="match status" value="1"/>
</dbReference>
<protein>
    <submittedName>
        <fullName evidence="2">Late transcription factor</fullName>
    </submittedName>
</protein>
<evidence type="ECO:0000313" key="2">
    <source>
        <dbReference type="EMBL" id="QEJ79224.1"/>
    </source>
</evidence>